<dbReference type="NCBIfam" id="TIGR03661">
    <property type="entry name" value="T1SS_VCA0849"/>
    <property type="match status" value="1"/>
</dbReference>
<accession>A0A1I5L5X3</accession>
<dbReference type="Gene3D" id="2.60.40.10">
    <property type="entry name" value="Immunoglobulins"/>
    <property type="match status" value="4"/>
</dbReference>
<dbReference type="InterPro" id="IPR013783">
    <property type="entry name" value="Ig-like_fold"/>
</dbReference>
<evidence type="ECO:0000313" key="4">
    <source>
        <dbReference type="Proteomes" id="UP000198784"/>
    </source>
</evidence>
<gene>
    <name evidence="3" type="ORF">SAMN05216190_102257</name>
</gene>
<dbReference type="CDD" id="cd00198">
    <property type="entry name" value="vWFA"/>
    <property type="match status" value="1"/>
</dbReference>
<dbReference type="InterPro" id="IPR002035">
    <property type="entry name" value="VWF_A"/>
</dbReference>
<proteinExistence type="predicted"/>
<dbReference type="Gene3D" id="2.150.10.10">
    <property type="entry name" value="Serralysin-like metalloprotease, C-terminal"/>
    <property type="match status" value="1"/>
</dbReference>
<dbReference type="PROSITE" id="PS00330">
    <property type="entry name" value="HEMOLYSIN_CALCIUM"/>
    <property type="match status" value="3"/>
</dbReference>
<dbReference type="InterPro" id="IPR018511">
    <property type="entry name" value="Hemolysin-typ_Ca-bd_CS"/>
</dbReference>
<dbReference type="STRING" id="289003.SAMN05216190_102257"/>
<organism evidence="3 4">
    <name type="scientific">Pseudomonas borbori</name>
    <dbReference type="NCBI Taxonomy" id="289003"/>
    <lineage>
        <taxon>Bacteria</taxon>
        <taxon>Pseudomonadati</taxon>
        <taxon>Pseudomonadota</taxon>
        <taxon>Gammaproteobacteria</taxon>
        <taxon>Pseudomonadales</taxon>
        <taxon>Pseudomonadaceae</taxon>
        <taxon>Pseudomonas</taxon>
    </lineage>
</organism>
<dbReference type="Gene3D" id="3.40.50.410">
    <property type="entry name" value="von Willebrand factor, type A domain"/>
    <property type="match status" value="1"/>
</dbReference>
<evidence type="ECO:0000259" key="2">
    <source>
        <dbReference type="PROSITE" id="PS50234"/>
    </source>
</evidence>
<dbReference type="SUPFAM" id="SSF53300">
    <property type="entry name" value="vWA-like"/>
    <property type="match status" value="1"/>
</dbReference>
<evidence type="ECO:0000256" key="1">
    <source>
        <dbReference type="ARBA" id="ARBA00022837"/>
    </source>
</evidence>
<dbReference type="Pfam" id="PF00353">
    <property type="entry name" value="HemolysinCabind"/>
    <property type="match status" value="3"/>
</dbReference>
<dbReference type="InterPro" id="IPR011049">
    <property type="entry name" value="Serralysin-like_metalloprot_C"/>
</dbReference>
<dbReference type="SMART" id="SM00327">
    <property type="entry name" value="VWA"/>
    <property type="match status" value="1"/>
</dbReference>
<dbReference type="OrthoDB" id="5192166at2"/>
<dbReference type="InterPro" id="IPR010221">
    <property type="entry name" value="VCBS_dom"/>
</dbReference>
<keyword evidence="1" id="KW-0106">Calcium</keyword>
<dbReference type="InterPro" id="IPR036465">
    <property type="entry name" value="vWFA_dom_sf"/>
</dbReference>
<dbReference type="InterPro" id="IPR040853">
    <property type="entry name" value="RapA2_cadherin-like"/>
</dbReference>
<name>A0A1I5L5X3_9PSED</name>
<evidence type="ECO:0000313" key="3">
    <source>
        <dbReference type="EMBL" id="SFO92697.1"/>
    </source>
</evidence>
<dbReference type="PRINTS" id="PR00313">
    <property type="entry name" value="CABNDNGRPT"/>
</dbReference>
<keyword evidence="4" id="KW-1185">Reference proteome</keyword>
<dbReference type="Proteomes" id="UP000198784">
    <property type="component" value="Unassembled WGS sequence"/>
</dbReference>
<feature type="domain" description="VWFA" evidence="2">
    <location>
        <begin position="1638"/>
        <end position="1863"/>
    </location>
</feature>
<sequence length="2124" mass="214643">SDGTTSSAPASIIIEIVDDVPNAVDDSHSIAEDTLAPISGNVLSNDLHANGQPGADAPTSFVCWGSTAAGFGSFSDTGNGTYSYLLDNSNPAVQALDEGESLSETFSYTMQDADGDLDTATLTITITGSDDGPQLNVDPGNQGGNDQVFEAGLASGSAAGGSGVFATGTFTLSDADGLDDLVSVTIGTTTVAIANLAGSTFAGTNGTLTVTAYNAATGVASYSYELTSPTSDGLGVETDSFSLSVSDGTTSSAPASIIIEIVDDVPSAVDDSNLMFASENQLTLLGNVLNNDVQGADRLPGGPIQPGVLQGTYGTLTLSADGSYSYQLSPSDPDFLALGGGGMATETFTYTLNDADGDNDTANLVLQVRNLDDKVQIKYLDVRGGEQSVDEDDLLAGSDPSKEFTTVSGTFKVQAPDGLLNLTVGGINVVVNGVVNGFPQSITTPQGNILTITDFDVDSDILDEGIVSYSYTLSGSAMHSPGAGENQLTEHFAVLAEDVDHDTDLASLDINIVDDVPNAVDDSHSIAEDTVMPISGNVLSNDLHANGQPGADVPTSFVGWASTAASYGTFSDTGNGTYSYLLDNSNPTVQALDSGQSLTETFSYTMQDADGDLDTATLTITILGADDSAQVVTAALQGPDETVYEKGLTSAADTSETTGGTFTVSATDSIASVTVGGVSLSLAQLQTLAANNQVINTGEGLLTLTNYSGSASAGTLSYSYTLSAAIDNDSHSGATGTHFDDSVTVSVLGVGGSTASDELVIRIVDDTPTAVSDGPVGVTEDGASFVSGNVLTNDSAGADAPKEFTAWSAEGQDNSAALTALGSYGVLTLGSDGVYSFTLDNSQAAVQALTSGSNLSYDLYYTMRDADGDPSSAKLTITITGADDNASVVTAAAAGPDATVYEHGLTSVGDTSETVTGSFTVTASDGIASVSVGGSTFSLAQLLALSTANQVVNTGEGNLTLTGYNAATGVVSYSYTLSATIDNDSHTDATGSHFDDSVTVSVLGVGGSTASDELVIRIVDDTPTAVNDGPVGVTEDGASFVSGNVLTNDSAGADAPKEFTAWSAEGQDNSAALTALGSYGVLTLGSDGVYSFTLDNSQAAVQALTSGSNLSYDLYYTMRDADGDPSSAKLTITITGADDNASVVTAAAEGPDATVYEHGLTSAGDTSETVTGSFTVTASDGIASVTVGGSTFSLAQLQALSTANQVVNTGEGNLTLTGYNAATGVVSYSYTLSATIDNDSHSGATGTHFDDSVTVSVLGVGGSTASDELVIRIVDDTPTLTTVSPASLTNGPSGYATGSSDPVIGADVPGSADLTGNIAGWNGTSVTYAASSLTSGGNTVYYSVNPDDMGVLYAFTSATPAPYSGGAGQSLIFTLTYDVAGNYVIDMNGKLDGPAQTFGAIFNQNIGGNQDYLLVTDTGMLYKPSDSIPAGQTVIMSVDSSVGTVNSSQQGLAADSQWISGGLVLYFSYASPVVSAQFSIDIQSSDTTNAVNWTVYGQDALGNSVTESGTTVFTEGVLTDIPTTLTGITRIDLSDTGGSGFRVSGSSIVDRIEEDPISTSFDIGVIDADGDPASATLDVVFQPQFAGQFVVGSNANDVAGSAALYVTPAGAGGITGKGGNDILVGDEGRSDLVGKNVNMILALDSSDSMTTNISFNGTTMSRMAALKLAVNGLLSGLAVSAADNVRIQLVDFNNSAQSLGVFDIKGGELIAAQNAVNGLSANGWTNYEAGLQVALNWVASVGADAPYTGANVINQVVFVSDGAPNSWLSGNSTNLNNTVTNGATSTAVAHVLGTHNSDAISEVALLEAAFGQIQAVGINVGGSALDILNQIEGELSSVNPDVASNITTGEQLASVLADFNPETQLYDAGNDSILGGAGDDLIFGDVLYTDVLAAAAGLSTNPGAGWQVFAALESGVGTGAYATWTRADTVDYVLTHADELGQESGRALGHDSIDAGAGNDLVYGQEGNDIISGGSGDDVLFGGSGNDTLLGGDGDDLLIGGLGADVMTGGAGQDSYIWQPENLGDGVDHITGFFIDTSGIGSDVLDLSQLLTGVDTSVGSLQSYLDFAFAGTTTTVSVNVDASGPVEQQLVLDNINLSIFYGTANEASIITNLLDDSALKVDTV</sequence>
<dbReference type="Pfam" id="PF17803">
    <property type="entry name" value="Cadherin_4"/>
    <property type="match status" value="3"/>
</dbReference>
<dbReference type="NCBIfam" id="TIGR01965">
    <property type="entry name" value="VCBS_repeat"/>
    <property type="match status" value="5"/>
</dbReference>
<reference evidence="4" key="1">
    <citation type="submission" date="2016-10" db="EMBL/GenBank/DDBJ databases">
        <authorList>
            <person name="Varghese N."/>
            <person name="Submissions S."/>
        </authorList>
    </citation>
    <scope>NUCLEOTIDE SEQUENCE [LARGE SCALE GENOMIC DNA]</scope>
    <source>
        <strain evidence="4">DSM 17834</strain>
    </source>
</reference>
<dbReference type="SUPFAM" id="SSF51120">
    <property type="entry name" value="beta-Roll"/>
    <property type="match status" value="1"/>
</dbReference>
<dbReference type="GO" id="GO:0005509">
    <property type="term" value="F:calcium ion binding"/>
    <property type="evidence" value="ECO:0007669"/>
    <property type="project" value="InterPro"/>
</dbReference>
<dbReference type="InterPro" id="IPR019960">
    <property type="entry name" value="T1SS_VCA0849"/>
</dbReference>
<dbReference type="InterPro" id="IPR001343">
    <property type="entry name" value="Hemolysn_Ca-bd"/>
</dbReference>
<feature type="non-terminal residue" evidence="3">
    <location>
        <position position="1"/>
    </location>
</feature>
<dbReference type="PROSITE" id="PS50234">
    <property type="entry name" value="VWFA"/>
    <property type="match status" value="1"/>
</dbReference>
<protein>
    <submittedName>
        <fullName evidence="3">Type I secretion C-terminal target domain (VC_A0849 subclass)</fullName>
    </submittedName>
</protein>
<dbReference type="Pfam" id="PF17963">
    <property type="entry name" value="Big_9"/>
    <property type="match status" value="1"/>
</dbReference>
<dbReference type="EMBL" id="FOWX01000002">
    <property type="protein sequence ID" value="SFO92697.1"/>
    <property type="molecule type" value="Genomic_DNA"/>
</dbReference>